<evidence type="ECO:0000259" key="7">
    <source>
        <dbReference type="Pfam" id="PF00155"/>
    </source>
</evidence>
<dbReference type="PROSITE" id="PS00105">
    <property type="entry name" value="AA_TRANSFER_CLASS_1"/>
    <property type="match status" value="1"/>
</dbReference>
<dbReference type="AlphaFoldDB" id="A0A5A7MKW0"/>
<dbReference type="InterPro" id="IPR004839">
    <property type="entry name" value="Aminotransferase_I/II_large"/>
</dbReference>
<organism evidence="8 9">
    <name type="scientific">Comamonas testosteroni</name>
    <name type="common">Pseudomonas testosteroni</name>
    <dbReference type="NCBI Taxonomy" id="285"/>
    <lineage>
        <taxon>Bacteria</taxon>
        <taxon>Pseudomonadati</taxon>
        <taxon>Pseudomonadota</taxon>
        <taxon>Betaproteobacteria</taxon>
        <taxon>Burkholderiales</taxon>
        <taxon>Comamonadaceae</taxon>
        <taxon>Comamonas</taxon>
    </lineage>
</organism>
<sequence>MNAPVDTLNRFLAQAKPSATYKVMDRVATHRAAGAKVISLSAGEPDFDTPAHVSEAGIAAIRAGHTRYTQVAGLRPLREAIAAKFKRENGLDVDWRNTLVCSGGKQVIFNALSATLNEGDEVIVPAPFWVSYPEIAQLCGATAITITCGAESGFKLTPGALAAAITPRTRWLILNSPSNPTGAVYSRAELQALADVLMGHPRVLVLSDDIYEHLIFDDIEFFTIAQVEPRLRERVLTMNGVSKAYAMTGWRIGFGTGPTWLIEAMEKLQGQQTSGACTISQHAALAALTGPQDFIRESRAVFQQRRDMVVQLLNQAPGLHCEVPEGAFYAFASCEALLGKTTPAGTTLFTDEDVVNALLDEAGIATVHGSAFGLGPYIRIAYALDDASLRQACEAIQKFCQTLSN</sequence>
<dbReference type="GO" id="GO:0008483">
    <property type="term" value="F:transaminase activity"/>
    <property type="evidence" value="ECO:0007669"/>
    <property type="project" value="UniProtKB-KW"/>
</dbReference>
<dbReference type="EMBL" id="BKBW01000024">
    <property type="protein sequence ID" value="GEQ78110.1"/>
    <property type="molecule type" value="Genomic_DNA"/>
</dbReference>
<dbReference type="GO" id="GO:0030170">
    <property type="term" value="F:pyridoxal phosphate binding"/>
    <property type="evidence" value="ECO:0007669"/>
    <property type="project" value="InterPro"/>
</dbReference>
<evidence type="ECO:0000256" key="2">
    <source>
        <dbReference type="ARBA" id="ARBA00007441"/>
    </source>
</evidence>
<keyword evidence="5" id="KW-0663">Pyridoxal phosphate</keyword>
<evidence type="ECO:0000313" key="9">
    <source>
        <dbReference type="Proteomes" id="UP000323105"/>
    </source>
</evidence>
<comment type="caution">
    <text evidence="8">The sequence shown here is derived from an EMBL/GenBank/DDBJ whole genome shotgun (WGS) entry which is preliminary data.</text>
</comment>
<evidence type="ECO:0000256" key="1">
    <source>
        <dbReference type="ARBA" id="ARBA00001933"/>
    </source>
</evidence>
<dbReference type="RefSeq" id="WP_149357326.1">
    <property type="nucleotide sequence ID" value="NZ_BKBW01000024.1"/>
</dbReference>
<proteinExistence type="inferred from homology"/>
<keyword evidence="4 6" id="KW-0808">Transferase</keyword>
<evidence type="ECO:0000256" key="4">
    <source>
        <dbReference type="ARBA" id="ARBA00022679"/>
    </source>
</evidence>
<evidence type="ECO:0000256" key="5">
    <source>
        <dbReference type="ARBA" id="ARBA00022898"/>
    </source>
</evidence>
<dbReference type="InterPro" id="IPR015422">
    <property type="entry name" value="PyrdxlP-dep_Trfase_small"/>
</dbReference>
<dbReference type="CDD" id="cd00609">
    <property type="entry name" value="AAT_like"/>
    <property type="match status" value="1"/>
</dbReference>
<reference evidence="8 9" key="1">
    <citation type="journal article" date="2019" name="Microbiol. Resour. Announc.">
        <title>Draft Genome Sequence of Comamonas testosteroni TA441, a Bacterium That Has a Cryptic Phenol Degradation Gene Cluster.</title>
        <authorList>
            <person name="Arai H."/>
            <person name="Ishii M."/>
        </authorList>
    </citation>
    <scope>NUCLEOTIDE SEQUENCE [LARGE SCALE GENOMIC DNA]</scope>
    <source>
        <strain evidence="8 9">TA441</strain>
    </source>
</reference>
<gene>
    <name evidence="8" type="ORF">CTTA_5115</name>
</gene>
<dbReference type="Proteomes" id="UP000323105">
    <property type="component" value="Unassembled WGS sequence"/>
</dbReference>
<dbReference type="Gene3D" id="3.40.640.10">
    <property type="entry name" value="Type I PLP-dependent aspartate aminotransferase-like (Major domain)"/>
    <property type="match status" value="1"/>
</dbReference>
<feature type="domain" description="Aminotransferase class I/classII large" evidence="7">
    <location>
        <begin position="36"/>
        <end position="396"/>
    </location>
</feature>
<dbReference type="GO" id="GO:0006520">
    <property type="term" value="P:amino acid metabolic process"/>
    <property type="evidence" value="ECO:0007669"/>
    <property type="project" value="InterPro"/>
</dbReference>
<keyword evidence="3 6" id="KW-0032">Aminotransferase</keyword>
<dbReference type="SUPFAM" id="SSF53383">
    <property type="entry name" value="PLP-dependent transferases"/>
    <property type="match status" value="1"/>
</dbReference>
<dbReference type="FunFam" id="3.40.640.10:FF:000033">
    <property type="entry name" value="Aspartate aminotransferase"/>
    <property type="match status" value="1"/>
</dbReference>
<evidence type="ECO:0000256" key="3">
    <source>
        <dbReference type="ARBA" id="ARBA00022576"/>
    </source>
</evidence>
<comment type="similarity">
    <text evidence="2 6">Belongs to the class-I pyridoxal-phosphate-dependent aminotransferase family.</text>
</comment>
<dbReference type="Gene3D" id="3.90.1150.10">
    <property type="entry name" value="Aspartate Aminotransferase, domain 1"/>
    <property type="match status" value="1"/>
</dbReference>
<dbReference type="PANTHER" id="PTHR46383">
    <property type="entry name" value="ASPARTATE AMINOTRANSFERASE"/>
    <property type="match status" value="1"/>
</dbReference>
<dbReference type="InterPro" id="IPR050596">
    <property type="entry name" value="AspAT/PAT-like"/>
</dbReference>
<evidence type="ECO:0000313" key="8">
    <source>
        <dbReference type="EMBL" id="GEQ78110.1"/>
    </source>
</evidence>
<dbReference type="InterPro" id="IPR015421">
    <property type="entry name" value="PyrdxlP-dep_Trfase_major"/>
</dbReference>
<dbReference type="Pfam" id="PF00155">
    <property type="entry name" value="Aminotran_1_2"/>
    <property type="match status" value="1"/>
</dbReference>
<dbReference type="PANTHER" id="PTHR46383:SF1">
    <property type="entry name" value="ASPARTATE AMINOTRANSFERASE"/>
    <property type="match status" value="1"/>
</dbReference>
<accession>A0A5A7MKW0</accession>
<dbReference type="InterPro" id="IPR004838">
    <property type="entry name" value="NHTrfase_class1_PyrdxlP-BS"/>
</dbReference>
<protein>
    <recommendedName>
        <fullName evidence="6">Aminotransferase</fullName>
        <ecNumber evidence="6">2.6.1.-</ecNumber>
    </recommendedName>
</protein>
<evidence type="ECO:0000256" key="6">
    <source>
        <dbReference type="RuleBase" id="RU000481"/>
    </source>
</evidence>
<name>A0A5A7MKW0_COMTE</name>
<dbReference type="InterPro" id="IPR015424">
    <property type="entry name" value="PyrdxlP-dep_Trfase"/>
</dbReference>
<dbReference type="EC" id="2.6.1.-" evidence="6"/>
<comment type="cofactor">
    <cofactor evidence="1 6">
        <name>pyridoxal 5'-phosphate</name>
        <dbReference type="ChEBI" id="CHEBI:597326"/>
    </cofactor>
</comment>